<protein>
    <submittedName>
        <fullName evidence="3">Phosphoribosyltransferase family protein</fullName>
    </submittedName>
</protein>
<evidence type="ECO:0000313" key="4">
    <source>
        <dbReference type="Proteomes" id="UP001298681"/>
    </source>
</evidence>
<dbReference type="RefSeq" id="WP_237967169.1">
    <property type="nucleotide sequence ID" value="NZ_JAKNHQ010000025.1"/>
</dbReference>
<dbReference type="InterPro" id="IPR000836">
    <property type="entry name" value="PRTase_dom"/>
</dbReference>
<feature type="domain" description="TRSP" evidence="1">
    <location>
        <begin position="296"/>
        <end position="391"/>
    </location>
</feature>
<dbReference type="InterPro" id="IPR011214">
    <property type="entry name" value="UCP020967"/>
</dbReference>
<keyword evidence="4" id="KW-1185">Reference proteome</keyword>
<reference evidence="3 4" key="1">
    <citation type="submission" date="2022-01" db="EMBL/GenBank/DDBJ databases">
        <title>Collection of gut derived symbiotic bacterial strains cultured from healthy donors.</title>
        <authorList>
            <person name="Lin H."/>
            <person name="Kohout C."/>
            <person name="Waligurski E."/>
            <person name="Pamer E.G."/>
        </authorList>
    </citation>
    <scope>NUCLEOTIDE SEQUENCE [LARGE SCALE GENOMIC DNA]</scope>
    <source>
        <strain evidence="3 4">DFI.7.58</strain>
    </source>
</reference>
<dbReference type="InterPro" id="IPR022537">
    <property type="entry name" value="TRSP_dom"/>
</dbReference>
<gene>
    <name evidence="3" type="ORF">L0P57_13135</name>
</gene>
<name>A0ABS9MM19_9FIRM</name>
<evidence type="ECO:0000259" key="2">
    <source>
        <dbReference type="Pfam" id="PF15609"/>
    </source>
</evidence>
<evidence type="ECO:0000259" key="1">
    <source>
        <dbReference type="Pfam" id="PF12500"/>
    </source>
</evidence>
<accession>A0ABS9MM19</accession>
<dbReference type="InterPro" id="IPR029057">
    <property type="entry name" value="PRTase-like"/>
</dbReference>
<comment type="caution">
    <text evidence="3">The sequence shown here is derived from an EMBL/GenBank/DDBJ whole genome shotgun (WGS) entry which is preliminary data.</text>
</comment>
<dbReference type="InterPro" id="IPR041688">
    <property type="entry name" value="PRTase_2"/>
</dbReference>
<dbReference type="EMBL" id="JAKNHQ010000025">
    <property type="protein sequence ID" value="MCG4611874.1"/>
    <property type="molecule type" value="Genomic_DNA"/>
</dbReference>
<dbReference type="PIRSF" id="PIRSF020967">
    <property type="entry name" value="UCP020967"/>
    <property type="match status" value="1"/>
</dbReference>
<dbReference type="Proteomes" id="UP001298681">
    <property type="component" value="Unassembled WGS sequence"/>
</dbReference>
<dbReference type="GO" id="GO:0016757">
    <property type="term" value="F:glycosyltransferase activity"/>
    <property type="evidence" value="ECO:0007669"/>
    <property type="project" value="UniProtKB-KW"/>
</dbReference>
<dbReference type="Pfam" id="PF12500">
    <property type="entry name" value="TRSP"/>
    <property type="match status" value="1"/>
</dbReference>
<dbReference type="CDD" id="cd06223">
    <property type="entry name" value="PRTases_typeI"/>
    <property type="match status" value="1"/>
</dbReference>
<dbReference type="Gene3D" id="3.40.50.2020">
    <property type="match status" value="1"/>
</dbReference>
<feature type="domain" description="Orotate phosphoribosyltransferase-like" evidence="2">
    <location>
        <begin position="30"/>
        <end position="244"/>
    </location>
</feature>
<dbReference type="SUPFAM" id="SSF53271">
    <property type="entry name" value="PRTase-like"/>
    <property type="match status" value="1"/>
</dbReference>
<proteinExistence type="predicted"/>
<organism evidence="3 4">
    <name type="scientific">Anaeromassilibacillus senegalensis</name>
    <dbReference type="NCBI Taxonomy" id="1673717"/>
    <lineage>
        <taxon>Bacteria</taxon>
        <taxon>Bacillati</taxon>
        <taxon>Bacillota</taxon>
        <taxon>Clostridia</taxon>
        <taxon>Eubacteriales</taxon>
        <taxon>Acutalibacteraceae</taxon>
        <taxon>Anaeromassilibacillus</taxon>
    </lineage>
</organism>
<sequence length="417" mass="45105">MSKAVFSLEPALELELEISETRFGLLPEDLFRLAVRQNTQRAFLFVSKVLGKHLPVEPAALLAAGKLLALAWLDQKDEQGWAGILKGSTASPFSEVWDRLEHSRYSLGMEDRALFLGFAETATGLARAVADCFDGEMAYISTTRVDRAGASPLTFDEAHSHARTHRLYLDPHDPFMAACQQVVLVDDELTTGNTALRLIRQLHAVYGIRRFTLMVLVDNSEGSNRRAIEQELGIEIRVFSLLRGHIAQVRTGELPPLSLSDYRGAAGEAPALLSLPGNALSDRTLQSASALALQRARCRSIATQLGPAPSETSTLYLGAGEFIYAPALISGFCGGHAFHSTTQSPVFPMAGSAIVSGVCFDPPDCYSPVGYLYNVPDHAYREATLFVEEGTLRPAGIGQLAAYLKSKGIGKVTVVAL</sequence>
<keyword evidence="3" id="KW-0808">Transferase</keyword>
<dbReference type="Pfam" id="PF15609">
    <property type="entry name" value="PRTase_2"/>
    <property type="match status" value="1"/>
</dbReference>
<evidence type="ECO:0000313" key="3">
    <source>
        <dbReference type="EMBL" id="MCG4611874.1"/>
    </source>
</evidence>
<keyword evidence="3" id="KW-0328">Glycosyltransferase</keyword>